<gene>
    <name evidence="2" type="ORF">LACBIDRAFT_296790</name>
</gene>
<evidence type="ECO:0000256" key="1">
    <source>
        <dbReference type="SAM" id="MobiDB-lite"/>
    </source>
</evidence>
<dbReference type="HOGENOM" id="CLU_2574288_0_0_1"/>
<dbReference type="AlphaFoldDB" id="B0E339"/>
<dbReference type="GeneID" id="6086275"/>
<evidence type="ECO:0000313" key="2">
    <source>
        <dbReference type="EMBL" id="EDQ98739.1"/>
    </source>
</evidence>
<feature type="compositionally biased region" description="Pro residues" evidence="1">
    <location>
        <begin position="35"/>
        <end position="52"/>
    </location>
</feature>
<proteinExistence type="predicted"/>
<dbReference type="InParanoid" id="B0E339"/>
<protein>
    <submittedName>
        <fullName evidence="2">Predicted protein</fullName>
    </submittedName>
</protein>
<name>B0E339_LACBS</name>
<reference evidence="2 3" key="1">
    <citation type="journal article" date="2008" name="Nature">
        <title>The genome of Laccaria bicolor provides insights into mycorrhizal symbiosis.</title>
        <authorList>
            <person name="Martin F."/>
            <person name="Aerts A."/>
            <person name="Ahren D."/>
            <person name="Brun A."/>
            <person name="Danchin E.G.J."/>
            <person name="Duchaussoy F."/>
            <person name="Gibon J."/>
            <person name="Kohler A."/>
            <person name="Lindquist E."/>
            <person name="Pereda V."/>
            <person name="Salamov A."/>
            <person name="Shapiro H.J."/>
            <person name="Wuyts J."/>
            <person name="Blaudez D."/>
            <person name="Buee M."/>
            <person name="Brokstein P."/>
            <person name="Canbaeck B."/>
            <person name="Cohen D."/>
            <person name="Courty P.E."/>
            <person name="Coutinho P.M."/>
            <person name="Delaruelle C."/>
            <person name="Detter J.C."/>
            <person name="Deveau A."/>
            <person name="DiFazio S."/>
            <person name="Duplessis S."/>
            <person name="Fraissinet-Tachet L."/>
            <person name="Lucic E."/>
            <person name="Frey-Klett P."/>
            <person name="Fourrey C."/>
            <person name="Feussner I."/>
            <person name="Gay G."/>
            <person name="Grimwood J."/>
            <person name="Hoegger P.J."/>
            <person name="Jain P."/>
            <person name="Kilaru S."/>
            <person name="Labbe J."/>
            <person name="Lin Y.C."/>
            <person name="Legue V."/>
            <person name="Le Tacon F."/>
            <person name="Marmeisse R."/>
            <person name="Melayah D."/>
            <person name="Montanini B."/>
            <person name="Muratet M."/>
            <person name="Nehls U."/>
            <person name="Niculita-Hirzel H."/>
            <person name="Oudot-Le Secq M.P."/>
            <person name="Peter M."/>
            <person name="Quesneville H."/>
            <person name="Rajashekar B."/>
            <person name="Reich M."/>
            <person name="Rouhier N."/>
            <person name="Schmutz J."/>
            <person name="Yin T."/>
            <person name="Chalot M."/>
            <person name="Henrissat B."/>
            <person name="Kuees U."/>
            <person name="Lucas S."/>
            <person name="Van de Peer Y."/>
            <person name="Podila G.K."/>
            <person name="Polle A."/>
            <person name="Pukkila P.J."/>
            <person name="Richardson P.M."/>
            <person name="Rouze P."/>
            <person name="Sanders I.R."/>
            <person name="Stajich J.E."/>
            <person name="Tunlid A."/>
            <person name="Tuskan G."/>
            <person name="Grigoriev I.V."/>
        </authorList>
    </citation>
    <scope>NUCLEOTIDE SEQUENCE [LARGE SCALE GENOMIC DNA]</scope>
    <source>
        <strain evidence="3">S238N-H82 / ATCC MYA-4686</strain>
    </source>
</reference>
<dbReference type="Proteomes" id="UP000001194">
    <property type="component" value="Unassembled WGS sequence"/>
</dbReference>
<keyword evidence="3" id="KW-1185">Reference proteome</keyword>
<evidence type="ECO:0000313" key="3">
    <source>
        <dbReference type="Proteomes" id="UP000001194"/>
    </source>
</evidence>
<dbReference type="EMBL" id="DS547205">
    <property type="protein sequence ID" value="EDQ98739.1"/>
    <property type="molecule type" value="Genomic_DNA"/>
</dbReference>
<sequence>MADKDQENGHGLFQVVPTLFSPGFLLTTHHHHLPHPVPRQTRPPPPIQPPLANPTLGLRLIAHENAHKTAHLPTATTQRPG</sequence>
<accession>B0E339</accession>
<organism evidence="3">
    <name type="scientific">Laccaria bicolor (strain S238N-H82 / ATCC MYA-4686)</name>
    <name type="common">Bicoloured deceiver</name>
    <name type="synonym">Laccaria laccata var. bicolor</name>
    <dbReference type="NCBI Taxonomy" id="486041"/>
    <lineage>
        <taxon>Eukaryota</taxon>
        <taxon>Fungi</taxon>
        <taxon>Dikarya</taxon>
        <taxon>Basidiomycota</taxon>
        <taxon>Agaricomycotina</taxon>
        <taxon>Agaricomycetes</taxon>
        <taxon>Agaricomycetidae</taxon>
        <taxon>Agaricales</taxon>
        <taxon>Agaricineae</taxon>
        <taxon>Hydnangiaceae</taxon>
        <taxon>Laccaria</taxon>
    </lineage>
</organism>
<dbReference type="KEGG" id="lbc:LACBIDRAFT_296790"/>
<feature type="region of interest" description="Disordered" evidence="1">
    <location>
        <begin position="31"/>
        <end position="53"/>
    </location>
</feature>
<dbReference type="RefSeq" id="XP_001890616.1">
    <property type="nucleotide sequence ID" value="XM_001890581.1"/>
</dbReference>